<dbReference type="PANTHER" id="PTHR46013">
    <property type="entry name" value="VASCULAR CELL ADHESION MOLECULE 1"/>
    <property type="match status" value="1"/>
</dbReference>
<dbReference type="OrthoDB" id="6139589at2759"/>
<gene>
    <name evidence="2" type="ORF">MCOR_6284</name>
</gene>
<dbReference type="InterPro" id="IPR036179">
    <property type="entry name" value="Ig-like_dom_sf"/>
</dbReference>
<dbReference type="InterPro" id="IPR003598">
    <property type="entry name" value="Ig_sub2"/>
</dbReference>
<feature type="domain" description="Ig-like" evidence="1">
    <location>
        <begin position="203"/>
        <end position="281"/>
    </location>
</feature>
<dbReference type="InterPro" id="IPR013783">
    <property type="entry name" value="Ig-like_fold"/>
</dbReference>
<protein>
    <recommendedName>
        <fullName evidence="1">Ig-like domain-containing protein</fullName>
    </recommendedName>
</protein>
<evidence type="ECO:0000259" key="1">
    <source>
        <dbReference type="PROSITE" id="PS50835"/>
    </source>
</evidence>
<dbReference type="EMBL" id="CACVKT020001176">
    <property type="protein sequence ID" value="CAC5365728.1"/>
    <property type="molecule type" value="Genomic_DNA"/>
</dbReference>
<dbReference type="SMART" id="SM00409">
    <property type="entry name" value="IG"/>
    <property type="match status" value="3"/>
</dbReference>
<dbReference type="Gene3D" id="2.60.40.10">
    <property type="entry name" value="Immunoglobulins"/>
    <property type="match status" value="3"/>
</dbReference>
<dbReference type="SUPFAM" id="SSF48726">
    <property type="entry name" value="Immunoglobulin"/>
    <property type="match status" value="3"/>
</dbReference>
<dbReference type="Proteomes" id="UP000507470">
    <property type="component" value="Unassembled WGS sequence"/>
</dbReference>
<feature type="domain" description="Ig-like" evidence="1">
    <location>
        <begin position="116"/>
        <end position="200"/>
    </location>
</feature>
<evidence type="ECO:0000313" key="2">
    <source>
        <dbReference type="EMBL" id="CAC5365728.1"/>
    </source>
</evidence>
<dbReference type="InterPro" id="IPR007110">
    <property type="entry name" value="Ig-like_dom"/>
</dbReference>
<dbReference type="PANTHER" id="PTHR46013:SF4">
    <property type="entry name" value="B-CELL RECEPTOR CD22-RELATED"/>
    <property type="match status" value="1"/>
</dbReference>
<dbReference type="Pfam" id="PF13895">
    <property type="entry name" value="Ig_2"/>
    <property type="match status" value="2"/>
</dbReference>
<keyword evidence="3" id="KW-1185">Reference proteome</keyword>
<feature type="domain" description="Ig-like" evidence="1">
    <location>
        <begin position="33"/>
        <end position="88"/>
    </location>
</feature>
<dbReference type="InterPro" id="IPR003599">
    <property type="entry name" value="Ig_sub"/>
</dbReference>
<accession>A0A6J8ABQ0</accession>
<name>A0A6J8ABQ0_MYTCO</name>
<sequence length="300" mass="33024">MVQSLSTILWSSHYCLRRDGVIVNHINKQKPNEGEELIVQCNGQSNPVLKDDDITWTKQNNNTFQQTGKQLVIKNVNRLDTGNYICNAVITLLPSVGSATVVIGTTLVEVDVIYRPSVVVSPYYNPFNVIENKTNLQLTCAVTESKPSVTSFRWYKDGSIISTTAIYTIPIVKQSNSGRYTCDATNDVGSSGLSTSLILNVLYGVTVVSISKQEPSEGNELLITCDAQSNPAYTDNDVSWTKEHNTTFKRSGKHLVINNINRFDNGTFTCIVTLTLTPSIGQAVDVQGTTNVEIDVLCKY</sequence>
<reference evidence="2 3" key="1">
    <citation type="submission" date="2020-06" db="EMBL/GenBank/DDBJ databases">
        <authorList>
            <person name="Li R."/>
            <person name="Bekaert M."/>
        </authorList>
    </citation>
    <scope>NUCLEOTIDE SEQUENCE [LARGE SCALE GENOMIC DNA]</scope>
    <source>
        <strain evidence="3">wild</strain>
    </source>
</reference>
<dbReference type="PROSITE" id="PS50835">
    <property type="entry name" value="IG_LIKE"/>
    <property type="match status" value="3"/>
</dbReference>
<organism evidence="2 3">
    <name type="scientific">Mytilus coruscus</name>
    <name type="common">Sea mussel</name>
    <dbReference type="NCBI Taxonomy" id="42192"/>
    <lineage>
        <taxon>Eukaryota</taxon>
        <taxon>Metazoa</taxon>
        <taxon>Spiralia</taxon>
        <taxon>Lophotrochozoa</taxon>
        <taxon>Mollusca</taxon>
        <taxon>Bivalvia</taxon>
        <taxon>Autobranchia</taxon>
        <taxon>Pteriomorphia</taxon>
        <taxon>Mytilida</taxon>
        <taxon>Mytiloidea</taxon>
        <taxon>Mytilidae</taxon>
        <taxon>Mytilinae</taxon>
        <taxon>Mytilus</taxon>
    </lineage>
</organism>
<dbReference type="AlphaFoldDB" id="A0A6J8ABQ0"/>
<dbReference type="Pfam" id="PF13927">
    <property type="entry name" value="Ig_3"/>
    <property type="match status" value="1"/>
</dbReference>
<proteinExistence type="predicted"/>
<evidence type="ECO:0000313" key="3">
    <source>
        <dbReference type="Proteomes" id="UP000507470"/>
    </source>
</evidence>
<dbReference type="SMART" id="SM00408">
    <property type="entry name" value="IGc2"/>
    <property type="match status" value="3"/>
</dbReference>